<dbReference type="Pfam" id="PF06133">
    <property type="entry name" value="Com_YlbF"/>
    <property type="match status" value="1"/>
</dbReference>
<gene>
    <name evidence="1" type="ORF">BAU17_07105</name>
</gene>
<evidence type="ECO:0008006" key="3">
    <source>
        <dbReference type="Google" id="ProtNLM"/>
    </source>
</evidence>
<comment type="caution">
    <text evidence="1">The sequence shown here is derived from an EMBL/GenBank/DDBJ whole genome shotgun (WGS) entry which is preliminary data.</text>
</comment>
<dbReference type="InterPro" id="IPR052767">
    <property type="entry name" value="Bact_com_dev_regulator"/>
</dbReference>
<name>A0ABQ6Z0G0_9ENTE</name>
<dbReference type="PANTHER" id="PTHR38448">
    <property type="entry name" value="REGULATORY PROTEIN YLBF-RELATED"/>
    <property type="match status" value="1"/>
</dbReference>
<reference evidence="1 2" key="1">
    <citation type="submission" date="2016-06" db="EMBL/GenBank/DDBJ databases">
        <title>Four novel species of enterococci isolated from chicken manure.</title>
        <authorList>
            <person name="Van Tyne D."/>
        </authorList>
    </citation>
    <scope>NUCLEOTIDE SEQUENCE [LARGE SCALE GENOMIC DNA]</scope>
    <source>
        <strain evidence="1 2">CU12B</strain>
    </source>
</reference>
<dbReference type="InterPro" id="IPR010368">
    <property type="entry name" value="Com_YlbF"/>
</dbReference>
<dbReference type="PANTHER" id="PTHR38448:SF1">
    <property type="entry name" value="YLBF FAMILY REGULATOR"/>
    <property type="match status" value="1"/>
</dbReference>
<evidence type="ECO:0000313" key="2">
    <source>
        <dbReference type="Proteomes" id="UP000782705"/>
    </source>
</evidence>
<evidence type="ECO:0000313" key="1">
    <source>
        <dbReference type="EMBL" id="KAF1304461.1"/>
    </source>
</evidence>
<sequence length="123" mass="14186">MVSPLEQEPEVQQALAKLIDLLSEHESIKEFKKIQAKAVQNEHLKELEAAIKAAQKDAVQYAHYNKPEAEKQAIERINALNKEYAEHPLVIAYREKLIEADELLHYVTSNLQRQVNQSIEEEN</sequence>
<dbReference type="RefSeq" id="WP_202622283.1">
    <property type="nucleotide sequence ID" value="NZ_MAEL01000032.1"/>
</dbReference>
<dbReference type="Gene3D" id="1.20.1500.10">
    <property type="entry name" value="YheA/YmcA-like"/>
    <property type="match status" value="1"/>
</dbReference>
<accession>A0ABQ6Z0G0</accession>
<dbReference type="SUPFAM" id="SSF158622">
    <property type="entry name" value="YheA/YmcA-like"/>
    <property type="match status" value="1"/>
</dbReference>
<dbReference type="InterPro" id="IPR023378">
    <property type="entry name" value="YheA/YmcA-like_dom_sf"/>
</dbReference>
<proteinExistence type="predicted"/>
<dbReference type="InterPro" id="IPR016783">
    <property type="entry name" value="Biofilm_formation_YmcA"/>
</dbReference>
<dbReference type="EMBL" id="MAEL01000032">
    <property type="protein sequence ID" value="KAF1304461.1"/>
    <property type="molecule type" value="Genomic_DNA"/>
</dbReference>
<protein>
    <recommendedName>
        <fullName evidence="3">Cell fate regulator YmcA, YheA/YmcA/DUF963 family (Controls sporulation, competence, biofilm development)</fullName>
    </recommendedName>
</protein>
<organism evidence="1 2">
    <name type="scientific">Candidatus Enterococcus willemsii</name>
    <dbReference type="NCBI Taxonomy" id="1857215"/>
    <lineage>
        <taxon>Bacteria</taxon>
        <taxon>Bacillati</taxon>
        <taxon>Bacillota</taxon>
        <taxon>Bacilli</taxon>
        <taxon>Lactobacillales</taxon>
        <taxon>Enterococcaceae</taxon>
        <taxon>Enterococcus</taxon>
    </lineage>
</organism>
<dbReference type="Proteomes" id="UP000782705">
    <property type="component" value="Unassembled WGS sequence"/>
</dbReference>
<keyword evidence="2" id="KW-1185">Reference proteome</keyword>
<dbReference type="PIRSF" id="PIRSF021287">
    <property type="entry name" value="Biofilm_formation_YmcA"/>
    <property type="match status" value="1"/>
</dbReference>